<dbReference type="InterPro" id="IPR045154">
    <property type="entry name" value="PCF11-like"/>
</dbReference>
<dbReference type="Pfam" id="PF20827">
    <property type="entry name" value="PCF11_charged"/>
    <property type="match status" value="1"/>
</dbReference>
<feature type="compositionally biased region" description="Low complexity" evidence="15">
    <location>
        <begin position="615"/>
        <end position="624"/>
    </location>
</feature>
<feature type="compositionally biased region" description="Basic and acidic residues" evidence="15">
    <location>
        <begin position="776"/>
        <end position="793"/>
    </location>
</feature>
<feature type="compositionally biased region" description="Basic residues" evidence="15">
    <location>
        <begin position="494"/>
        <end position="506"/>
    </location>
</feature>
<feature type="compositionally biased region" description="Acidic residues" evidence="15">
    <location>
        <begin position="1341"/>
        <end position="1356"/>
    </location>
</feature>
<keyword evidence="9" id="KW-0539">Nucleus</keyword>
<dbReference type="Proteomes" id="UP001178508">
    <property type="component" value="Chromosome 9"/>
</dbReference>
<feature type="compositionally biased region" description="Basic and acidic residues" evidence="15">
    <location>
        <begin position="1032"/>
        <end position="1041"/>
    </location>
</feature>
<dbReference type="GO" id="GO:0005849">
    <property type="term" value="C:mRNA cleavage factor complex"/>
    <property type="evidence" value="ECO:0007669"/>
    <property type="project" value="InterPro"/>
</dbReference>
<comment type="subunit">
    <text evidence="11">Associates with the phosphorylated CTD domain of POLR2A /RNA polymerase II.</text>
</comment>
<dbReference type="FunFam" id="1.25.40.90:FF:000015">
    <property type="entry name" value="Pre-mRNA cleavage complex 2 protein Pcf11"/>
    <property type="match status" value="1"/>
</dbReference>
<feature type="region of interest" description="Disordered" evidence="15">
    <location>
        <begin position="275"/>
        <end position="632"/>
    </location>
</feature>
<dbReference type="GO" id="GO:0035091">
    <property type="term" value="F:phosphatidylinositol binding"/>
    <property type="evidence" value="ECO:0007669"/>
    <property type="project" value="InterPro"/>
</dbReference>
<keyword evidence="3" id="KW-1017">Isopeptide bond</keyword>
<feature type="region of interest" description="Disordered" evidence="15">
    <location>
        <begin position="681"/>
        <end position="1045"/>
    </location>
</feature>
<feature type="domain" description="CID" evidence="17">
    <location>
        <begin position="31"/>
        <end position="159"/>
    </location>
</feature>
<feature type="compositionally biased region" description="Low complexity" evidence="15">
    <location>
        <begin position="1323"/>
        <end position="1339"/>
    </location>
</feature>
<feature type="compositionally biased region" description="Basic and acidic residues" evidence="15">
    <location>
        <begin position="348"/>
        <end position="368"/>
    </location>
</feature>
<evidence type="ECO:0000256" key="12">
    <source>
        <dbReference type="ARBA" id="ARBA00068814"/>
    </source>
</evidence>
<evidence type="ECO:0000256" key="13">
    <source>
        <dbReference type="ARBA" id="ARBA00083113"/>
    </source>
</evidence>
<feature type="compositionally biased region" description="Basic and acidic residues" evidence="15">
    <location>
        <begin position="1005"/>
        <end position="1016"/>
    </location>
</feature>
<evidence type="ECO:0000256" key="10">
    <source>
        <dbReference type="ARBA" id="ARBA00057101"/>
    </source>
</evidence>
<feature type="compositionally biased region" description="Basic and acidic residues" evidence="15">
    <location>
        <begin position="454"/>
        <end position="467"/>
    </location>
</feature>
<dbReference type="Pfam" id="PF20845">
    <property type="entry name" value="Pcf11_helical"/>
    <property type="match status" value="1"/>
</dbReference>
<dbReference type="GO" id="GO:0005737">
    <property type="term" value="C:cytoplasm"/>
    <property type="evidence" value="ECO:0007669"/>
    <property type="project" value="TreeGrafter"/>
</dbReference>
<organism evidence="18 19">
    <name type="scientific">Xyrichtys novacula</name>
    <name type="common">Pearly razorfish</name>
    <name type="synonym">Hemipteronotus novacula</name>
    <dbReference type="NCBI Taxonomy" id="13765"/>
    <lineage>
        <taxon>Eukaryota</taxon>
        <taxon>Metazoa</taxon>
        <taxon>Chordata</taxon>
        <taxon>Craniata</taxon>
        <taxon>Vertebrata</taxon>
        <taxon>Euteleostomi</taxon>
        <taxon>Actinopterygii</taxon>
        <taxon>Neopterygii</taxon>
        <taxon>Teleostei</taxon>
        <taxon>Neoteleostei</taxon>
        <taxon>Acanthomorphata</taxon>
        <taxon>Eupercaria</taxon>
        <taxon>Labriformes</taxon>
        <taxon>Labridae</taxon>
        <taxon>Xyrichtys</taxon>
    </lineage>
</organism>
<evidence type="ECO:0000256" key="11">
    <source>
        <dbReference type="ARBA" id="ARBA00063659"/>
    </source>
</evidence>
<feature type="compositionally biased region" description="Basic residues" evidence="15">
    <location>
        <begin position="475"/>
        <end position="487"/>
    </location>
</feature>
<keyword evidence="2" id="KW-0488">Methylation</keyword>
<feature type="compositionally biased region" description="Basic and acidic residues" evidence="15">
    <location>
        <begin position="427"/>
        <end position="436"/>
    </location>
</feature>
<dbReference type="InterPro" id="IPR048830">
    <property type="entry name" value="PCF11_helical"/>
</dbReference>
<dbReference type="GO" id="GO:0003729">
    <property type="term" value="F:mRNA binding"/>
    <property type="evidence" value="ECO:0007669"/>
    <property type="project" value="InterPro"/>
</dbReference>
<protein>
    <recommendedName>
        <fullName evidence="12">Pre-mRNA cleavage complex 2 protein Pcf11</fullName>
    </recommendedName>
    <alternativeName>
        <fullName evidence="13">Pre-mRNA cleavage complex II protein Pcf11</fullName>
    </alternativeName>
</protein>
<evidence type="ECO:0000256" key="3">
    <source>
        <dbReference type="ARBA" id="ARBA00022499"/>
    </source>
</evidence>
<comment type="function">
    <text evidence="10">Component of pre-mRNA cleavage complex II, which promotes transcription termination by RNA polymerase II.</text>
</comment>
<feature type="compositionally biased region" description="Basic and acidic residues" evidence="15">
    <location>
        <begin position="682"/>
        <end position="693"/>
    </location>
</feature>
<accession>A0AAV1FT99</accession>
<dbReference type="GO" id="GO:0031124">
    <property type="term" value="P:mRNA 3'-end processing"/>
    <property type="evidence" value="ECO:0007669"/>
    <property type="project" value="InterPro"/>
</dbReference>
<reference evidence="18" key="1">
    <citation type="submission" date="2023-08" db="EMBL/GenBank/DDBJ databases">
        <authorList>
            <person name="Alioto T."/>
            <person name="Alioto T."/>
            <person name="Gomez Garrido J."/>
        </authorList>
    </citation>
    <scope>NUCLEOTIDE SEQUENCE</scope>
</reference>
<proteinExistence type="predicted"/>
<feature type="domain" description="VHS" evidence="16">
    <location>
        <begin position="68"/>
        <end position="143"/>
    </location>
</feature>
<feature type="compositionally biased region" description="Pro residues" evidence="15">
    <location>
        <begin position="190"/>
        <end position="217"/>
    </location>
</feature>
<keyword evidence="6" id="KW-0832">Ubl conjugation</keyword>
<dbReference type="InterPro" id="IPR048832">
    <property type="entry name" value="PCF11_charged"/>
</dbReference>
<dbReference type="Pfam" id="PF04818">
    <property type="entry name" value="CID"/>
    <property type="match status" value="1"/>
</dbReference>
<evidence type="ECO:0000256" key="14">
    <source>
        <dbReference type="SAM" id="Coils"/>
    </source>
</evidence>
<keyword evidence="4" id="KW-0597">Phosphoprotein</keyword>
<dbReference type="Pfam" id="PF11526">
    <property type="entry name" value="Pfc11_Clp1_ID"/>
    <property type="match status" value="1"/>
</dbReference>
<dbReference type="GO" id="GO:0006369">
    <property type="term" value="P:termination of RNA polymerase II transcription"/>
    <property type="evidence" value="ECO:0007669"/>
    <property type="project" value="InterPro"/>
</dbReference>
<comment type="subcellular location">
    <subcellularLocation>
        <location evidence="1">Nucleus</location>
    </subcellularLocation>
</comment>
<feature type="compositionally biased region" description="Basic and acidic residues" evidence="15">
    <location>
        <begin position="1571"/>
        <end position="1587"/>
    </location>
</feature>
<evidence type="ECO:0000256" key="2">
    <source>
        <dbReference type="ARBA" id="ARBA00022481"/>
    </source>
</evidence>
<dbReference type="InterPro" id="IPR008942">
    <property type="entry name" value="ENTH_VHS"/>
</dbReference>
<dbReference type="InterPro" id="IPR047415">
    <property type="entry name" value="Pcf11_CID"/>
</dbReference>
<evidence type="ECO:0000256" key="1">
    <source>
        <dbReference type="ARBA" id="ARBA00004123"/>
    </source>
</evidence>
<feature type="compositionally biased region" description="Basic and acidic residues" evidence="15">
    <location>
        <begin position="384"/>
        <end position="421"/>
    </location>
</feature>
<feature type="compositionally biased region" description="Basic residues" evidence="15">
    <location>
        <begin position="732"/>
        <end position="742"/>
    </location>
</feature>
<feature type="region of interest" description="Disordered" evidence="15">
    <location>
        <begin position="185"/>
        <end position="226"/>
    </location>
</feature>
<feature type="compositionally biased region" description="Polar residues" evidence="15">
    <location>
        <begin position="338"/>
        <end position="347"/>
    </location>
</feature>
<keyword evidence="7" id="KW-0007">Acetylation</keyword>
<keyword evidence="5" id="KW-0507">mRNA processing</keyword>
<evidence type="ECO:0000256" key="4">
    <source>
        <dbReference type="ARBA" id="ARBA00022553"/>
    </source>
</evidence>
<dbReference type="PANTHER" id="PTHR15921:SF3">
    <property type="entry name" value="PRE-MRNA CLEAVAGE COMPLEX 2 PROTEIN PCF11"/>
    <property type="match status" value="1"/>
</dbReference>
<dbReference type="SUPFAM" id="SSF48464">
    <property type="entry name" value="ENTH/VHS domain"/>
    <property type="match status" value="1"/>
</dbReference>
<feature type="region of interest" description="Disordered" evidence="15">
    <location>
        <begin position="1318"/>
        <end position="1361"/>
    </location>
</feature>
<evidence type="ECO:0000259" key="16">
    <source>
        <dbReference type="PROSITE" id="PS50179"/>
    </source>
</evidence>
<gene>
    <name evidence="18" type="ORF">XNOV1_A036689</name>
</gene>
<feature type="compositionally biased region" description="Basic and acidic residues" evidence="15">
    <location>
        <begin position="961"/>
        <end position="975"/>
    </location>
</feature>
<evidence type="ECO:0000313" key="19">
    <source>
        <dbReference type="Proteomes" id="UP001178508"/>
    </source>
</evidence>
<feature type="compositionally biased region" description="Basic and acidic residues" evidence="15">
    <location>
        <begin position="823"/>
        <end position="855"/>
    </location>
</feature>
<evidence type="ECO:0000313" key="18">
    <source>
        <dbReference type="EMBL" id="CAJ1063638.1"/>
    </source>
</evidence>
<dbReference type="PANTHER" id="PTHR15921">
    <property type="entry name" value="PRE-MRNA CLEAVAGE COMPLEX II"/>
    <property type="match status" value="1"/>
</dbReference>
<keyword evidence="19" id="KW-1185">Reference proteome</keyword>
<sequence>MDCLLINGHVTDNSRLGFPGSLGAKMGDTAAREDACREYQSSLEDLTFNSKPHINMLTILAEENLHFAKDIVAIIEAQISKAPPAEKLPVLYLVDSIVKNVGGEYLAVFAKNLITSFICVFEKVDENTRKSLFKLRSTWDDVFPLKKLYALDVRVNSVDVAWPIKPLPPTINASIHVNPKFLKQSEEVSSPPPVSPTQQPPPAPPPAAAPAPPPPAATPAVSQSSVTQEQLIRQQLLAKQKQLLELQQKKIELELEQTKAQLAGGFVMPVSTPVSASPPVNTAQKPTTQPAPVVRPWIPPQTQPDTKPPTRDPRLNRIGPTAPSQPKEQPAGKKTDTNTKGSPAQTPEKSRPEKNRPLKKDVIEEKTKSKSLSPIAKSVQSKTKTPEGDVQKSAEGTKKDPRLRKRQQDKGGDAKDDELKEKKRCTDKKEREDTSRGVEPQRSNKGKMVNGTVGKHDREGSNEKIEFKAGGNARTHARKRTRSRSRSRSPTASPKRKDRRSPKSRARSSLSPSPSHKPGKPRRVRADEPEHGKTSREDRLTPKKNQSESRRSKRPAEDRHSETRDSHSPRGHEGGAKDAKEAPHRWRSGWEENKHLKLSEDSHAKPGPQRHKQYPTPTRPTTPRTPKHRLSIDANLQIPEVLNSASKKDLLRRASRRLESGEISQDEFLNMAHQLKSFFQYQEEKQQHSDNWDRSGNFPVKKQPLLTTPPSAQPRPHDTMDAAELSYYEHKSKLRKTQVTHRHVGEEWEGGESPKESDGAGQGEKSGGRSSAGRRAPPERQGERRSKEPEEPRPPPGPMIEEYNHGKEFPTLKSLPGLRFRRRADPREAAEREWTSPLTERQRYDEQKSGYDAPRRYAPPADSRNPDPRRPEGPPSGQVVHRNCPSPAGLEAPAPRFERERLSPLHQRDSAEGSPVPRFESPNSEHSDDGPLDIPPPHPNLPPKSILKVPGRSGPLPSLRQHSDSPGHTPPHDGGHAPSRYDTPAHMGPSRQHPPGWYEGGGTGRYEDSSRFEGPHHPGPGRFEGSGPPHHNMSDRFDGPHMPHGPMRGGEGIGRFEGPPHPQGPVRFEGPANQQPPARFEGQGPGPGHFEGPMPRFNNMAPGPGPGPMGFQPQGPMRFDSPQNQMGPMRFEGPSPMRFDGPAQSGPRFDLPNVPQQGGPPIYECAPGQQGPIRFGPQQNMQPAMRPIAPPIYDGPMAPQQNFNMAPQRFLEPMNPQFSGGPLGFQTQTPNMQPATNFNIQPNPAFSQPGPAPFYNPAAPAVSMQQPVNMMNMNQPYLPQNPVPYNQPAPVVPPENHFGQVDVNDLLTKLISNGIIKPSVPDTTPSASTGSAPPGAPAAVVEEEEEEEQEEEDGDIPDLTSFSIDDMKQRYEGIVTRLYSGNQCCLCSMRFTTAQTDMYADHLDWHFRQNHAGKVASKKVTHRRWYYSLTDWIEFEEIADLEERAKSQFFEKENEEEVQKTQAAAKEKEFQKVKAAKDQVGELCEICQEPFETYWVEEEEDWFLKNALRVDDKNFHPSCFEDYKNSSYIDVTPSPSKLLTEHPLTALVKKEEEEEEETSCAFAAASTSQEVKSEESAELPEVKKEAELLTETQPEEPAE</sequence>
<dbReference type="InterPro" id="IPR006569">
    <property type="entry name" value="CID_dom"/>
</dbReference>
<dbReference type="InterPro" id="IPR002014">
    <property type="entry name" value="VHS_dom"/>
</dbReference>
<evidence type="ECO:0000256" key="8">
    <source>
        <dbReference type="ARBA" id="ARBA00023054"/>
    </source>
</evidence>
<feature type="compositionally biased region" description="Basic and acidic residues" evidence="15">
    <location>
        <begin position="524"/>
        <end position="604"/>
    </location>
</feature>
<feature type="compositionally biased region" description="Pro residues" evidence="15">
    <location>
        <begin position="933"/>
        <end position="942"/>
    </location>
</feature>
<evidence type="ECO:0000256" key="5">
    <source>
        <dbReference type="ARBA" id="ARBA00022664"/>
    </source>
</evidence>
<feature type="compositionally biased region" description="Low complexity" evidence="15">
    <location>
        <begin position="507"/>
        <end position="516"/>
    </location>
</feature>
<dbReference type="PROSITE" id="PS50179">
    <property type="entry name" value="VHS"/>
    <property type="match status" value="1"/>
</dbReference>
<evidence type="ECO:0000256" key="6">
    <source>
        <dbReference type="ARBA" id="ARBA00022843"/>
    </source>
</evidence>
<feature type="region of interest" description="Disordered" evidence="15">
    <location>
        <begin position="1549"/>
        <end position="1599"/>
    </location>
</feature>
<feature type="compositionally biased region" description="Basic and acidic residues" evidence="15">
    <location>
        <begin position="896"/>
        <end position="911"/>
    </location>
</feature>
<dbReference type="InterPro" id="IPR021605">
    <property type="entry name" value="Pcf11_Clp1-ID"/>
</dbReference>
<dbReference type="GO" id="GO:0000993">
    <property type="term" value="F:RNA polymerase II complex binding"/>
    <property type="evidence" value="ECO:0007669"/>
    <property type="project" value="InterPro"/>
</dbReference>
<evidence type="ECO:0000259" key="17">
    <source>
        <dbReference type="PROSITE" id="PS51391"/>
    </source>
</evidence>
<dbReference type="PROSITE" id="PS51391">
    <property type="entry name" value="CID"/>
    <property type="match status" value="1"/>
</dbReference>
<dbReference type="GO" id="GO:0043130">
    <property type="term" value="F:ubiquitin binding"/>
    <property type="evidence" value="ECO:0007669"/>
    <property type="project" value="InterPro"/>
</dbReference>
<dbReference type="SMART" id="SM00582">
    <property type="entry name" value="RPR"/>
    <property type="match status" value="1"/>
</dbReference>
<keyword evidence="8 14" id="KW-0175">Coiled coil</keyword>
<name>A0AAV1FT99_XYRNO</name>
<evidence type="ECO:0000256" key="9">
    <source>
        <dbReference type="ARBA" id="ARBA00023242"/>
    </source>
</evidence>
<evidence type="ECO:0000256" key="7">
    <source>
        <dbReference type="ARBA" id="ARBA00022990"/>
    </source>
</evidence>
<dbReference type="Gene3D" id="1.25.40.90">
    <property type="match status" value="1"/>
</dbReference>
<dbReference type="EMBL" id="OY660872">
    <property type="protein sequence ID" value="CAJ1063638.1"/>
    <property type="molecule type" value="Genomic_DNA"/>
</dbReference>
<feature type="compositionally biased region" description="Polar residues" evidence="15">
    <location>
        <begin position="281"/>
        <end position="290"/>
    </location>
</feature>
<evidence type="ECO:0000256" key="15">
    <source>
        <dbReference type="SAM" id="MobiDB-lite"/>
    </source>
</evidence>
<dbReference type="CDD" id="cd16982">
    <property type="entry name" value="CID_Pcf11"/>
    <property type="match status" value="1"/>
</dbReference>
<feature type="coiled-coil region" evidence="14">
    <location>
        <begin position="236"/>
        <end position="263"/>
    </location>
</feature>